<reference evidence="8 9" key="1">
    <citation type="submission" date="2019-07" db="EMBL/GenBank/DDBJ databases">
        <title>Rhodococcus cavernicolus sp. nov., isolated from a cave.</title>
        <authorList>
            <person name="Lee S.D."/>
        </authorList>
    </citation>
    <scope>NUCLEOTIDE SEQUENCE [LARGE SCALE GENOMIC DNA]</scope>
    <source>
        <strain evidence="8 9">C1-24</strain>
    </source>
</reference>
<dbReference type="InterPro" id="IPR009040">
    <property type="entry name" value="Ferritin-like_diiron"/>
</dbReference>
<dbReference type="RefSeq" id="WP_149428511.1">
    <property type="nucleotide sequence ID" value="NZ_VLNY01000001.1"/>
</dbReference>
<dbReference type="InterPro" id="IPR009078">
    <property type="entry name" value="Ferritin-like_SF"/>
</dbReference>
<dbReference type="SUPFAM" id="SSF47240">
    <property type="entry name" value="Ferritin-like"/>
    <property type="match status" value="1"/>
</dbReference>
<dbReference type="InterPro" id="IPR008331">
    <property type="entry name" value="Ferritin_DPS_dom"/>
</dbReference>
<evidence type="ECO:0000256" key="5">
    <source>
        <dbReference type="PIRSR" id="PIRSR601519-1"/>
    </source>
</evidence>
<dbReference type="EMBL" id="VLNY01000001">
    <property type="protein sequence ID" value="KAA0024736.1"/>
    <property type="molecule type" value="Genomic_DNA"/>
</dbReference>
<gene>
    <name evidence="8" type="ORF">FOY51_02020</name>
</gene>
<evidence type="ECO:0000256" key="3">
    <source>
        <dbReference type="ARBA" id="ARBA00023002"/>
    </source>
</evidence>
<sequence>MSNPFTKSDSAFHTLLREQIRHEFTASQQYIAIAVYFDSSRLPQLARRFYTQASEERGHALMMVQYLLDRDLPVEVSGMDEVTSTFDSVSGAVELALNMEKDVTAKITALSRSARETGDYLGERFMQWFLQEQVEEIASMTTLLTVIDRAAGNTFDIEEYVARESSTTTSAGAAAPKAAGGGV</sequence>
<dbReference type="InterPro" id="IPR001519">
    <property type="entry name" value="Ferritin"/>
</dbReference>
<feature type="binding site" evidence="5">
    <location>
        <position position="100"/>
    </location>
    <ligand>
        <name>Fe cation</name>
        <dbReference type="ChEBI" id="CHEBI:24875"/>
        <label>1</label>
    </ligand>
</feature>
<dbReference type="PANTHER" id="PTHR11431:SF127">
    <property type="entry name" value="BACTERIAL NON-HEME FERRITIN"/>
    <property type="match status" value="1"/>
</dbReference>
<keyword evidence="1 6" id="KW-0409">Iron storage</keyword>
<dbReference type="InterPro" id="IPR012347">
    <property type="entry name" value="Ferritin-like"/>
</dbReference>
<name>A0A5A7SFY6_9NOCA</name>
<dbReference type="Proteomes" id="UP000322244">
    <property type="component" value="Unassembled WGS sequence"/>
</dbReference>
<feature type="binding site" evidence="5">
    <location>
        <position position="56"/>
    </location>
    <ligand>
        <name>Fe cation</name>
        <dbReference type="ChEBI" id="CHEBI:24875"/>
        <label>1</label>
    </ligand>
</feature>
<keyword evidence="9" id="KW-1185">Reference proteome</keyword>
<keyword evidence="4 5" id="KW-0408">Iron</keyword>
<dbReference type="InterPro" id="IPR041719">
    <property type="entry name" value="Ferritin_prok"/>
</dbReference>
<keyword evidence="3" id="KW-0560">Oxidoreductase</keyword>
<dbReference type="GO" id="GO:0004322">
    <property type="term" value="F:ferroxidase activity"/>
    <property type="evidence" value="ECO:0007669"/>
    <property type="project" value="TreeGrafter"/>
</dbReference>
<evidence type="ECO:0000313" key="8">
    <source>
        <dbReference type="EMBL" id="KAA0024736.1"/>
    </source>
</evidence>
<dbReference type="PROSITE" id="PS50905">
    <property type="entry name" value="FERRITIN_LIKE"/>
    <property type="match status" value="1"/>
</dbReference>
<dbReference type="Pfam" id="PF00210">
    <property type="entry name" value="Ferritin"/>
    <property type="match status" value="1"/>
</dbReference>
<evidence type="ECO:0000256" key="1">
    <source>
        <dbReference type="ARBA" id="ARBA00022434"/>
    </source>
</evidence>
<evidence type="ECO:0000256" key="2">
    <source>
        <dbReference type="ARBA" id="ARBA00022723"/>
    </source>
</evidence>
<dbReference type="PANTHER" id="PTHR11431">
    <property type="entry name" value="FERRITIN"/>
    <property type="match status" value="1"/>
</dbReference>
<evidence type="ECO:0000313" key="9">
    <source>
        <dbReference type="Proteomes" id="UP000322244"/>
    </source>
</evidence>
<feature type="binding site" evidence="5">
    <location>
        <position position="23"/>
    </location>
    <ligand>
        <name>Fe cation</name>
        <dbReference type="ChEBI" id="CHEBI:24875"/>
        <label>1</label>
    </ligand>
</feature>
<keyword evidence="2 5" id="KW-0479">Metal-binding</keyword>
<dbReference type="OrthoDB" id="9801481at2"/>
<dbReference type="GO" id="GO:0006879">
    <property type="term" value="P:intracellular iron ion homeostasis"/>
    <property type="evidence" value="ECO:0007669"/>
    <property type="project" value="UniProtKB-KW"/>
</dbReference>
<protein>
    <recommendedName>
        <fullName evidence="6">Ferritin</fullName>
    </recommendedName>
</protein>
<accession>A0A5A7SFY6</accession>
<dbReference type="GO" id="GO:0008199">
    <property type="term" value="F:ferric iron binding"/>
    <property type="evidence" value="ECO:0007669"/>
    <property type="project" value="InterPro"/>
</dbReference>
<evidence type="ECO:0000256" key="6">
    <source>
        <dbReference type="RuleBase" id="RU361145"/>
    </source>
</evidence>
<dbReference type="Gene3D" id="1.20.1260.10">
    <property type="match status" value="1"/>
</dbReference>
<evidence type="ECO:0000256" key="4">
    <source>
        <dbReference type="ARBA" id="ARBA00023004"/>
    </source>
</evidence>
<feature type="domain" description="Ferritin-like diiron" evidence="7">
    <location>
        <begin position="6"/>
        <end position="151"/>
    </location>
</feature>
<dbReference type="AlphaFoldDB" id="A0A5A7SFY6"/>
<organism evidence="8 9">
    <name type="scientific">Antrihabitans cavernicola</name>
    <dbReference type="NCBI Taxonomy" id="2495913"/>
    <lineage>
        <taxon>Bacteria</taxon>
        <taxon>Bacillati</taxon>
        <taxon>Actinomycetota</taxon>
        <taxon>Actinomycetes</taxon>
        <taxon>Mycobacteriales</taxon>
        <taxon>Nocardiaceae</taxon>
        <taxon>Antrihabitans</taxon>
    </lineage>
</organism>
<dbReference type="GO" id="GO:0008198">
    <property type="term" value="F:ferrous iron binding"/>
    <property type="evidence" value="ECO:0007669"/>
    <property type="project" value="TreeGrafter"/>
</dbReference>
<comment type="caution">
    <text evidence="8">The sequence shown here is derived from an EMBL/GenBank/DDBJ whole genome shotgun (WGS) entry which is preliminary data.</text>
</comment>
<proteinExistence type="predicted"/>
<evidence type="ECO:0000259" key="7">
    <source>
        <dbReference type="PROSITE" id="PS50905"/>
    </source>
</evidence>
<dbReference type="GO" id="GO:0006826">
    <property type="term" value="P:iron ion transport"/>
    <property type="evidence" value="ECO:0007669"/>
    <property type="project" value="InterPro"/>
</dbReference>
<dbReference type="GO" id="GO:0005829">
    <property type="term" value="C:cytosol"/>
    <property type="evidence" value="ECO:0007669"/>
    <property type="project" value="TreeGrafter"/>
</dbReference>
<feature type="binding site" evidence="5">
    <location>
        <position position="59"/>
    </location>
    <ligand>
        <name>Fe cation</name>
        <dbReference type="ChEBI" id="CHEBI:24875"/>
        <label>1</label>
    </ligand>
</feature>
<feature type="binding site" evidence="5">
    <location>
        <position position="133"/>
    </location>
    <ligand>
        <name>Fe cation</name>
        <dbReference type="ChEBI" id="CHEBI:24875"/>
        <label>1</label>
    </ligand>
</feature>
<dbReference type="CDD" id="cd01055">
    <property type="entry name" value="Nonheme_Ferritin"/>
    <property type="match status" value="1"/>
</dbReference>